<evidence type="ECO:0000313" key="3">
    <source>
        <dbReference type="Proteomes" id="UP000007319"/>
    </source>
</evidence>
<keyword evidence="3" id="KW-1185">Reference proteome</keyword>
<evidence type="ECO:0000313" key="2">
    <source>
        <dbReference type="EMBL" id="CCC99104.1"/>
    </source>
</evidence>
<proteinExistence type="predicted"/>
<name>A0A9P1JSV0_9PROT</name>
<evidence type="ECO:0000256" key="1">
    <source>
        <dbReference type="SAM" id="MobiDB-lite"/>
    </source>
</evidence>
<gene>
    <name evidence="2" type="ORF">AZOBR_180174</name>
</gene>
<dbReference type="EMBL" id="HE577327">
    <property type="protein sequence ID" value="CCC99104.1"/>
    <property type="molecule type" value="Genomic_DNA"/>
</dbReference>
<dbReference type="AlphaFoldDB" id="A0A9P1JSV0"/>
<sequence>MAIIAEVSCCPPFAVGARAAPPDADRRGRVKVSQKPAAGQRSENLSQQGVMVQITTIHL</sequence>
<feature type="region of interest" description="Disordered" evidence="1">
    <location>
        <begin position="16"/>
        <end position="46"/>
    </location>
</feature>
<accession>A0A9P1JSV0</accession>
<dbReference type="Proteomes" id="UP000007319">
    <property type="component" value="Chromosome"/>
</dbReference>
<dbReference type="KEGG" id="abs:AZOBR_180174"/>
<reference evidence="2 3" key="1">
    <citation type="journal article" date="2011" name="PLoS Genet.">
        <title>Azospirillum genomes reveal transition of bacteria from aquatic to terrestrial environments.</title>
        <authorList>
            <person name="Wisniewski-Dye F."/>
            <person name="Borziak K."/>
            <person name="Khalsa-Moyers G."/>
            <person name="Alexandre G."/>
            <person name="Sukharnikov L.O."/>
            <person name="Wuichet K."/>
            <person name="Hurst G.B."/>
            <person name="McDonald W.H."/>
            <person name="Robertson J.S."/>
            <person name="Barbe V."/>
            <person name="Calteau A."/>
            <person name="Rouy Z."/>
            <person name="Mangenot S."/>
            <person name="Prigent-Combaret C."/>
            <person name="Normand P."/>
            <person name="Boyer M."/>
            <person name="Siguier P."/>
            <person name="Dessaux Y."/>
            <person name="Elmerich C."/>
            <person name="Condemine G."/>
            <person name="Krishnen G."/>
            <person name="Kennedy I."/>
            <person name="Paterson A.H."/>
            <person name="Gonzalez V."/>
            <person name="Mavingui P."/>
            <person name="Zhulin I.B."/>
        </authorList>
    </citation>
    <scope>NUCLEOTIDE SEQUENCE [LARGE SCALE GENOMIC DNA]</scope>
    <source>
        <strain evidence="2 3">Sp245</strain>
    </source>
</reference>
<organism evidence="2 3">
    <name type="scientific">Azospirillum baldaniorum</name>
    <dbReference type="NCBI Taxonomy" id="1064539"/>
    <lineage>
        <taxon>Bacteria</taxon>
        <taxon>Pseudomonadati</taxon>
        <taxon>Pseudomonadota</taxon>
        <taxon>Alphaproteobacteria</taxon>
        <taxon>Rhodospirillales</taxon>
        <taxon>Azospirillaceae</taxon>
        <taxon>Azospirillum</taxon>
    </lineage>
</organism>
<protein>
    <submittedName>
        <fullName evidence="2">Uncharacterized protein</fullName>
    </submittedName>
</protein>